<dbReference type="PANTHER" id="PTHR33490:SF6">
    <property type="entry name" value="SLL1049 PROTEIN"/>
    <property type="match status" value="1"/>
</dbReference>
<proteinExistence type="predicted"/>
<dbReference type="PANTHER" id="PTHR33490">
    <property type="entry name" value="BLR5614 PROTEIN-RELATED"/>
    <property type="match status" value="1"/>
</dbReference>
<accession>A0A9X2AAX6</accession>
<dbReference type="InterPro" id="IPR038765">
    <property type="entry name" value="Papain-like_cys_pep_sf"/>
</dbReference>
<dbReference type="SUPFAM" id="SSF54001">
    <property type="entry name" value="Cysteine proteinases"/>
    <property type="match status" value="1"/>
</dbReference>
<name>A0A9X2AAX6_9BACL</name>
<evidence type="ECO:0000259" key="1">
    <source>
        <dbReference type="SMART" id="SM00460"/>
    </source>
</evidence>
<evidence type="ECO:0000313" key="2">
    <source>
        <dbReference type="EMBL" id="MCI0182348.1"/>
    </source>
</evidence>
<dbReference type="AlphaFoldDB" id="A0A9X2AAX6"/>
<dbReference type="Proteomes" id="UP001139263">
    <property type="component" value="Unassembled WGS sequence"/>
</dbReference>
<dbReference type="Gene3D" id="3.10.620.30">
    <property type="match status" value="1"/>
</dbReference>
<dbReference type="InterPro" id="IPR013589">
    <property type="entry name" value="Bac_transglu_N"/>
</dbReference>
<dbReference type="EMBL" id="JALBUF010000001">
    <property type="protein sequence ID" value="MCI0182348.1"/>
    <property type="molecule type" value="Genomic_DNA"/>
</dbReference>
<reference evidence="2" key="1">
    <citation type="submission" date="2022-03" db="EMBL/GenBank/DDBJ databases">
        <title>Draft Genome Sequence of Firmicute Strain S0AB, a Heterotrophic Iron/Sulfur-Oxidizing Extreme Acidophile.</title>
        <authorList>
            <person name="Vergara E."/>
            <person name="Pakostova E."/>
            <person name="Johnson D.B."/>
            <person name="Holmes D.S."/>
        </authorList>
    </citation>
    <scope>NUCLEOTIDE SEQUENCE</scope>
    <source>
        <strain evidence="2">S0AB</strain>
    </source>
</reference>
<dbReference type="InterPro" id="IPR002931">
    <property type="entry name" value="Transglutaminase-like"/>
</dbReference>
<comment type="caution">
    <text evidence="2">The sequence shown here is derived from an EMBL/GenBank/DDBJ whole genome shotgun (WGS) entry which is preliminary data.</text>
</comment>
<dbReference type="Pfam" id="PF01841">
    <property type="entry name" value="Transglut_core"/>
    <property type="match status" value="1"/>
</dbReference>
<feature type="domain" description="Transglutaminase-like" evidence="1">
    <location>
        <begin position="164"/>
        <end position="230"/>
    </location>
</feature>
<evidence type="ECO:0000313" key="3">
    <source>
        <dbReference type="Proteomes" id="UP001139263"/>
    </source>
</evidence>
<organism evidence="2 3">
    <name type="scientific">Sulfoacidibacillus ferrooxidans</name>
    <dbReference type="NCBI Taxonomy" id="2005001"/>
    <lineage>
        <taxon>Bacteria</taxon>
        <taxon>Bacillati</taxon>
        <taxon>Bacillota</taxon>
        <taxon>Bacilli</taxon>
        <taxon>Bacillales</taxon>
        <taxon>Alicyclobacillaceae</taxon>
        <taxon>Sulfoacidibacillus</taxon>
    </lineage>
</organism>
<gene>
    <name evidence="2" type="ORF">MM817_00607</name>
</gene>
<keyword evidence="3" id="KW-1185">Reference proteome</keyword>
<sequence>MQHNTKYTYETPARELTNEITLTPGQFPGQTVLHHEIRTLPSSRPFYHSDVFRNQSQTFYIPTSVLQLTVRADSLVLVNRAPTFPEIMWGKSDYAKGDIQEKYYLYVMPTHYCYPIPELSEWLGTLWEDATDLSAFLLTLTKKIKEQFQYVPGATDVESDVQAFYKLRAGVCQDFTHWMLAALRSLGIPCRYVSGYIYDRAGVLLGTQAMHAWVDVLVHDDTWVGLDPTNGCIAGESHVYLSVGRDYRDIVPIKGVYKGTLQTMEVDVKVQINSQS</sequence>
<protein>
    <recommendedName>
        <fullName evidence="1">Transglutaminase-like domain-containing protein</fullName>
    </recommendedName>
</protein>
<dbReference type="SMART" id="SM00460">
    <property type="entry name" value="TGc"/>
    <property type="match status" value="1"/>
</dbReference>
<dbReference type="Pfam" id="PF08379">
    <property type="entry name" value="Bact_transglu_N"/>
    <property type="match status" value="1"/>
</dbReference>